<evidence type="ECO:0000256" key="1">
    <source>
        <dbReference type="ARBA" id="ARBA00004606"/>
    </source>
</evidence>
<dbReference type="Pfam" id="PF00106">
    <property type="entry name" value="adh_short"/>
    <property type="match status" value="1"/>
</dbReference>
<protein>
    <submittedName>
        <fullName evidence="8">OLC1v1035606C1</fullName>
    </submittedName>
</protein>
<dbReference type="PRINTS" id="PR00081">
    <property type="entry name" value="GDHRDH"/>
</dbReference>
<keyword evidence="7" id="KW-0472">Membrane</keyword>
<sequence length="329" mass="36293">MASSSNIPVLIVLPILWALLPFFYLFKLLTFILRRFRTENLRGKVVLITGASSGIGEHLTYEYAKRGACLVIVARRENLLIKVAEKARQLGSPDVLHICANVRKADDCRDFVEKAVNHFGRLDHVVNNAGIACMCFIEDTADITKFTEMMDVNFWGSVYPTYFAIPHLKKTRGSVFVNASAGGILNPPGMSIYSASKAALLSFCDTMSVELAPEISVTVATLGVIDSEITQGGKQLTMEGTMDVKSYFAICGADKMPSMGASDCAEAIVDAICQKERCVTEPKWYMILLLLKTLFPDLIEWTSRRTCLMLKTNVAKTALLTPPSQDKIE</sequence>
<dbReference type="PANTHER" id="PTHR43391">
    <property type="entry name" value="RETINOL DEHYDROGENASE-RELATED"/>
    <property type="match status" value="1"/>
</dbReference>
<dbReference type="PRINTS" id="PR00080">
    <property type="entry name" value="SDRFAMILY"/>
</dbReference>
<gene>
    <name evidence="8" type="ORF">OLC1_LOCUS8990</name>
</gene>
<dbReference type="Proteomes" id="UP001161247">
    <property type="component" value="Chromosome 3"/>
</dbReference>
<comment type="similarity">
    <text evidence="2 6">Belongs to the short-chain dehydrogenases/reductases (SDR) family.</text>
</comment>
<dbReference type="InterPro" id="IPR036291">
    <property type="entry name" value="NAD(P)-bd_dom_sf"/>
</dbReference>
<evidence type="ECO:0000256" key="6">
    <source>
        <dbReference type="RuleBase" id="RU000363"/>
    </source>
</evidence>
<dbReference type="GO" id="GO:0016020">
    <property type="term" value="C:membrane"/>
    <property type="evidence" value="ECO:0007669"/>
    <property type="project" value="UniProtKB-SubCell"/>
</dbReference>
<comment type="subcellular location">
    <subcellularLocation>
        <location evidence="1">Membrane</location>
        <topology evidence="1">Single-pass type II membrane protein</topology>
    </subcellularLocation>
</comment>
<evidence type="ECO:0000313" key="8">
    <source>
        <dbReference type="EMBL" id="CAI9098878.1"/>
    </source>
</evidence>
<evidence type="ECO:0000256" key="3">
    <source>
        <dbReference type="ARBA" id="ARBA00022857"/>
    </source>
</evidence>
<evidence type="ECO:0000256" key="2">
    <source>
        <dbReference type="ARBA" id="ARBA00006484"/>
    </source>
</evidence>
<dbReference type="PROSITE" id="PS00061">
    <property type="entry name" value="ADH_SHORT"/>
    <property type="match status" value="1"/>
</dbReference>
<evidence type="ECO:0000256" key="4">
    <source>
        <dbReference type="ARBA" id="ARBA00022968"/>
    </source>
</evidence>
<name>A0AAV1CWH5_OLDCO</name>
<keyword evidence="9" id="KW-1185">Reference proteome</keyword>
<dbReference type="GO" id="GO:0016491">
    <property type="term" value="F:oxidoreductase activity"/>
    <property type="evidence" value="ECO:0007669"/>
    <property type="project" value="UniProtKB-KW"/>
</dbReference>
<dbReference type="PANTHER" id="PTHR43391:SF91">
    <property type="entry name" value="OS04G0390700 PROTEIN"/>
    <property type="match status" value="1"/>
</dbReference>
<dbReference type="EMBL" id="OX459120">
    <property type="protein sequence ID" value="CAI9098878.1"/>
    <property type="molecule type" value="Genomic_DNA"/>
</dbReference>
<keyword evidence="4" id="KW-0735">Signal-anchor</keyword>
<organism evidence="8 9">
    <name type="scientific">Oldenlandia corymbosa var. corymbosa</name>
    <dbReference type="NCBI Taxonomy" id="529605"/>
    <lineage>
        <taxon>Eukaryota</taxon>
        <taxon>Viridiplantae</taxon>
        <taxon>Streptophyta</taxon>
        <taxon>Embryophyta</taxon>
        <taxon>Tracheophyta</taxon>
        <taxon>Spermatophyta</taxon>
        <taxon>Magnoliopsida</taxon>
        <taxon>eudicotyledons</taxon>
        <taxon>Gunneridae</taxon>
        <taxon>Pentapetalae</taxon>
        <taxon>asterids</taxon>
        <taxon>lamiids</taxon>
        <taxon>Gentianales</taxon>
        <taxon>Rubiaceae</taxon>
        <taxon>Rubioideae</taxon>
        <taxon>Spermacoceae</taxon>
        <taxon>Hedyotis-Oldenlandia complex</taxon>
        <taxon>Oldenlandia</taxon>
    </lineage>
</organism>
<dbReference type="GO" id="GO:0005829">
    <property type="term" value="C:cytosol"/>
    <property type="evidence" value="ECO:0007669"/>
    <property type="project" value="TreeGrafter"/>
</dbReference>
<feature type="transmembrane region" description="Helical" evidence="7">
    <location>
        <begin position="6"/>
        <end position="26"/>
    </location>
</feature>
<dbReference type="AlphaFoldDB" id="A0AAV1CWH5"/>
<dbReference type="SUPFAM" id="SSF51735">
    <property type="entry name" value="NAD(P)-binding Rossmann-fold domains"/>
    <property type="match status" value="1"/>
</dbReference>
<evidence type="ECO:0000313" key="9">
    <source>
        <dbReference type="Proteomes" id="UP001161247"/>
    </source>
</evidence>
<keyword evidence="3" id="KW-0521">NADP</keyword>
<keyword evidence="7" id="KW-0812">Transmembrane</keyword>
<evidence type="ECO:0000256" key="7">
    <source>
        <dbReference type="SAM" id="Phobius"/>
    </source>
</evidence>
<dbReference type="InterPro" id="IPR002347">
    <property type="entry name" value="SDR_fam"/>
</dbReference>
<accession>A0AAV1CWH5</accession>
<keyword evidence="5" id="KW-0560">Oxidoreductase</keyword>
<reference evidence="8" key="1">
    <citation type="submission" date="2023-03" db="EMBL/GenBank/DDBJ databases">
        <authorList>
            <person name="Julca I."/>
        </authorList>
    </citation>
    <scope>NUCLEOTIDE SEQUENCE</scope>
</reference>
<keyword evidence="7" id="KW-1133">Transmembrane helix</keyword>
<dbReference type="Gene3D" id="3.40.50.720">
    <property type="entry name" value="NAD(P)-binding Rossmann-like Domain"/>
    <property type="match status" value="1"/>
</dbReference>
<evidence type="ECO:0000256" key="5">
    <source>
        <dbReference type="ARBA" id="ARBA00023002"/>
    </source>
</evidence>
<proteinExistence type="inferred from homology"/>
<dbReference type="InterPro" id="IPR020904">
    <property type="entry name" value="Sc_DH/Rdtase_CS"/>
</dbReference>